<dbReference type="Proteomes" id="UP001597114">
    <property type="component" value="Unassembled WGS sequence"/>
</dbReference>
<keyword evidence="3" id="KW-1185">Reference proteome</keyword>
<dbReference type="EMBL" id="JBHUCO010000035">
    <property type="protein sequence ID" value="MFD1521457.1"/>
    <property type="molecule type" value="Genomic_DNA"/>
</dbReference>
<sequence>MTARLRLLEPHAAAVVVLPFVRRWRDLATPLDEVRGLLSLPRTEMPRSLRRYAAALNDLCAALEHRSPATARPTVAAGRAAVPTRGRTP</sequence>
<evidence type="ECO:0000256" key="1">
    <source>
        <dbReference type="SAM" id="MobiDB-lite"/>
    </source>
</evidence>
<gene>
    <name evidence="2" type="ORF">ACFSJD_28425</name>
</gene>
<evidence type="ECO:0000313" key="2">
    <source>
        <dbReference type="EMBL" id="MFD1521457.1"/>
    </source>
</evidence>
<organism evidence="2 3">
    <name type="scientific">Pseudonocardia yunnanensis</name>
    <dbReference type="NCBI Taxonomy" id="58107"/>
    <lineage>
        <taxon>Bacteria</taxon>
        <taxon>Bacillati</taxon>
        <taxon>Actinomycetota</taxon>
        <taxon>Actinomycetes</taxon>
        <taxon>Pseudonocardiales</taxon>
        <taxon>Pseudonocardiaceae</taxon>
        <taxon>Pseudonocardia</taxon>
    </lineage>
</organism>
<proteinExistence type="predicted"/>
<feature type="region of interest" description="Disordered" evidence="1">
    <location>
        <begin position="70"/>
        <end position="89"/>
    </location>
</feature>
<dbReference type="RefSeq" id="WP_344722866.1">
    <property type="nucleotide sequence ID" value="NZ_BAAAUS010000015.1"/>
</dbReference>
<protein>
    <submittedName>
        <fullName evidence="2">Uncharacterized protein</fullName>
    </submittedName>
</protein>
<name>A0ABW4F2G5_9PSEU</name>
<comment type="caution">
    <text evidence="2">The sequence shown here is derived from an EMBL/GenBank/DDBJ whole genome shotgun (WGS) entry which is preliminary data.</text>
</comment>
<evidence type="ECO:0000313" key="3">
    <source>
        <dbReference type="Proteomes" id="UP001597114"/>
    </source>
</evidence>
<reference evidence="3" key="1">
    <citation type="journal article" date="2019" name="Int. J. Syst. Evol. Microbiol.">
        <title>The Global Catalogue of Microorganisms (GCM) 10K type strain sequencing project: providing services to taxonomists for standard genome sequencing and annotation.</title>
        <authorList>
            <consortium name="The Broad Institute Genomics Platform"/>
            <consortium name="The Broad Institute Genome Sequencing Center for Infectious Disease"/>
            <person name="Wu L."/>
            <person name="Ma J."/>
        </authorList>
    </citation>
    <scope>NUCLEOTIDE SEQUENCE [LARGE SCALE GENOMIC DNA]</scope>
    <source>
        <strain evidence="3">CCM 7043</strain>
    </source>
</reference>
<accession>A0ABW4F2G5</accession>